<dbReference type="EMBL" id="FOWX01000059">
    <property type="protein sequence ID" value="SFQ30924.1"/>
    <property type="molecule type" value="Genomic_DNA"/>
</dbReference>
<evidence type="ECO:0000256" key="8">
    <source>
        <dbReference type="SAM" id="Phobius"/>
    </source>
</evidence>
<evidence type="ECO:0000256" key="4">
    <source>
        <dbReference type="ARBA" id="ARBA00022982"/>
    </source>
</evidence>
<organism evidence="9 10">
    <name type="scientific">Pseudomonas borbori</name>
    <dbReference type="NCBI Taxonomy" id="289003"/>
    <lineage>
        <taxon>Bacteria</taxon>
        <taxon>Pseudomonadati</taxon>
        <taxon>Pseudomonadota</taxon>
        <taxon>Gammaproteobacteria</taxon>
        <taxon>Pseudomonadales</taxon>
        <taxon>Pseudomonadaceae</taxon>
        <taxon>Pseudomonas</taxon>
    </lineage>
</organism>
<dbReference type="PROSITE" id="PS51257">
    <property type="entry name" value="PROKAR_LIPOPROTEIN"/>
    <property type="match status" value="1"/>
</dbReference>
<keyword evidence="5 8" id="KW-1133">Transmembrane helix</keyword>
<dbReference type="InterPro" id="IPR023380">
    <property type="entry name" value="DsbB-like_sf"/>
</dbReference>
<dbReference type="PANTHER" id="PTHR36570">
    <property type="entry name" value="DISULFIDE BOND FORMATION PROTEIN B"/>
    <property type="match status" value="1"/>
</dbReference>
<dbReference type="InterPro" id="IPR003752">
    <property type="entry name" value="DiS_bond_form_DsbB/BdbC"/>
</dbReference>
<evidence type="ECO:0000256" key="6">
    <source>
        <dbReference type="ARBA" id="ARBA00023136"/>
    </source>
</evidence>
<protein>
    <submittedName>
        <fullName evidence="9">Thiol:disulfide interchange protein DsbB</fullName>
    </submittedName>
</protein>
<name>A0A1I5XG75_9PSED</name>
<dbReference type="STRING" id="289003.SAMN05216190_1592"/>
<gene>
    <name evidence="9" type="ORF">SAMN05216190_1592</name>
</gene>
<keyword evidence="6 8" id="KW-0472">Membrane</keyword>
<dbReference type="GO" id="GO:0006457">
    <property type="term" value="P:protein folding"/>
    <property type="evidence" value="ECO:0007669"/>
    <property type="project" value="InterPro"/>
</dbReference>
<evidence type="ECO:0000256" key="2">
    <source>
        <dbReference type="ARBA" id="ARBA00022475"/>
    </source>
</evidence>
<dbReference type="SUPFAM" id="SSF158442">
    <property type="entry name" value="DsbB-like"/>
    <property type="match status" value="1"/>
</dbReference>
<dbReference type="Proteomes" id="UP000198784">
    <property type="component" value="Unassembled WGS sequence"/>
</dbReference>
<comment type="subcellular location">
    <subcellularLocation>
        <location evidence="1">Cell membrane</location>
        <topology evidence="1">Multi-pass membrane protein</topology>
    </subcellularLocation>
</comment>
<reference evidence="10" key="1">
    <citation type="submission" date="2016-10" db="EMBL/GenBank/DDBJ databases">
        <authorList>
            <person name="Varghese N."/>
            <person name="Submissions S."/>
        </authorList>
    </citation>
    <scope>NUCLEOTIDE SEQUENCE [LARGE SCALE GENOMIC DNA]</scope>
    <source>
        <strain evidence="10">DSM 17834</strain>
    </source>
</reference>
<dbReference type="InterPro" id="IPR050183">
    <property type="entry name" value="DsbB"/>
</dbReference>
<feature type="transmembrane region" description="Helical" evidence="8">
    <location>
        <begin position="144"/>
        <end position="164"/>
    </location>
</feature>
<evidence type="ECO:0000313" key="10">
    <source>
        <dbReference type="Proteomes" id="UP000198784"/>
    </source>
</evidence>
<feature type="transmembrane region" description="Helical" evidence="8">
    <location>
        <begin position="43"/>
        <end position="60"/>
    </location>
</feature>
<dbReference type="Pfam" id="PF02600">
    <property type="entry name" value="DsbB"/>
    <property type="match status" value="1"/>
</dbReference>
<proteinExistence type="predicted"/>
<keyword evidence="3 8" id="KW-0812">Transmembrane</keyword>
<evidence type="ECO:0000313" key="9">
    <source>
        <dbReference type="EMBL" id="SFQ30924.1"/>
    </source>
</evidence>
<dbReference type="AlphaFoldDB" id="A0A1I5XG75"/>
<dbReference type="OrthoDB" id="3711263at2"/>
<evidence type="ECO:0000256" key="5">
    <source>
        <dbReference type="ARBA" id="ARBA00022989"/>
    </source>
</evidence>
<evidence type="ECO:0000256" key="1">
    <source>
        <dbReference type="ARBA" id="ARBA00004651"/>
    </source>
</evidence>
<sequence length="169" mass="18697">MTRQKSIIPLLSIIAIACFAMLGGALLMQHLFAWEPCTLCVQIRLWLLLGGVLSLFIVAAEAVGQRWLTLILWPLLLAAGFMAVFDNSHLVLIETGIMESFSCSPFPFYAFYLPLHEYLPGIFMSAGVCGQNDYAILGVSFTSWTLLSVTLLFAFILFVAWRAVGKTRG</sequence>
<evidence type="ECO:0000256" key="7">
    <source>
        <dbReference type="ARBA" id="ARBA00023284"/>
    </source>
</evidence>
<accession>A0A1I5XG75</accession>
<keyword evidence="10" id="KW-1185">Reference proteome</keyword>
<keyword evidence="4" id="KW-0249">Electron transport</keyword>
<keyword evidence="4" id="KW-0813">Transport</keyword>
<dbReference type="GO" id="GO:0015035">
    <property type="term" value="F:protein-disulfide reductase activity"/>
    <property type="evidence" value="ECO:0007669"/>
    <property type="project" value="InterPro"/>
</dbReference>
<dbReference type="Gene3D" id="1.20.1550.10">
    <property type="entry name" value="DsbB-like"/>
    <property type="match status" value="1"/>
</dbReference>
<feature type="transmembrane region" description="Helical" evidence="8">
    <location>
        <begin position="7"/>
        <end position="31"/>
    </location>
</feature>
<keyword evidence="7" id="KW-0676">Redox-active center</keyword>
<dbReference type="GO" id="GO:0005886">
    <property type="term" value="C:plasma membrane"/>
    <property type="evidence" value="ECO:0007669"/>
    <property type="project" value="UniProtKB-SubCell"/>
</dbReference>
<feature type="transmembrane region" description="Helical" evidence="8">
    <location>
        <begin position="67"/>
        <end position="85"/>
    </location>
</feature>
<dbReference type="PANTHER" id="PTHR36570:SF3">
    <property type="entry name" value="DISULFIDE BOND FORMATION PROTEIN B"/>
    <property type="match status" value="1"/>
</dbReference>
<keyword evidence="2" id="KW-1003">Cell membrane</keyword>
<evidence type="ECO:0000256" key="3">
    <source>
        <dbReference type="ARBA" id="ARBA00022692"/>
    </source>
</evidence>